<name>A0ABP0GV51_CLALP</name>
<gene>
    <name evidence="3" type="ORF">CVLEPA_LOCUS28867</name>
</gene>
<comment type="caution">
    <text evidence="3">The sequence shown here is derived from an EMBL/GenBank/DDBJ whole genome shotgun (WGS) entry which is preliminary data.</text>
</comment>
<dbReference type="Proteomes" id="UP001642483">
    <property type="component" value="Unassembled WGS sequence"/>
</dbReference>
<feature type="transmembrane region" description="Helical" evidence="2">
    <location>
        <begin position="109"/>
        <end position="132"/>
    </location>
</feature>
<feature type="compositionally biased region" description="Basic and acidic residues" evidence="1">
    <location>
        <begin position="59"/>
        <end position="71"/>
    </location>
</feature>
<evidence type="ECO:0000313" key="4">
    <source>
        <dbReference type="Proteomes" id="UP001642483"/>
    </source>
</evidence>
<feature type="region of interest" description="Disordered" evidence="1">
    <location>
        <begin position="1"/>
        <end position="81"/>
    </location>
</feature>
<feature type="compositionally biased region" description="Polar residues" evidence="1">
    <location>
        <begin position="16"/>
        <end position="25"/>
    </location>
</feature>
<proteinExistence type="predicted"/>
<feature type="compositionally biased region" description="Basic and acidic residues" evidence="1">
    <location>
        <begin position="27"/>
        <end position="51"/>
    </location>
</feature>
<evidence type="ECO:0000313" key="3">
    <source>
        <dbReference type="EMBL" id="CAK8695617.1"/>
    </source>
</evidence>
<organism evidence="3 4">
    <name type="scientific">Clavelina lepadiformis</name>
    <name type="common">Light-bulb sea squirt</name>
    <name type="synonym">Ascidia lepadiformis</name>
    <dbReference type="NCBI Taxonomy" id="159417"/>
    <lineage>
        <taxon>Eukaryota</taxon>
        <taxon>Metazoa</taxon>
        <taxon>Chordata</taxon>
        <taxon>Tunicata</taxon>
        <taxon>Ascidiacea</taxon>
        <taxon>Aplousobranchia</taxon>
        <taxon>Clavelinidae</taxon>
        <taxon>Clavelina</taxon>
    </lineage>
</organism>
<protein>
    <submittedName>
        <fullName evidence="3">Uncharacterized protein</fullName>
    </submittedName>
</protein>
<keyword evidence="2" id="KW-0812">Transmembrane</keyword>
<evidence type="ECO:0000256" key="1">
    <source>
        <dbReference type="SAM" id="MobiDB-lite"/>
    </source>
</evidence>
<dbReference type="EMBL" id="CAWYQH010000152">
    <property type="protein sequence ID" value="CAK8695617.1"/>
    <property type="molecule type" value="Genomic_DNA"/>
</dbReference>
<keyword evidence="2" id="KW-1133">Transmembrane helix</keyword>
<accession>A0ABP0GV51</accession>
<reference evidence="3 4" key="1">
    <citation type="submission" date="2024-02" db="EMBL/GenBank/DDBJ databases">
        <authorList>
            <person name="Daric V."/>
            <person name="Darras S."/>
        </authorList>
    </citation>
    <scope>NUCLEOTIDE SEQUENCE [LARGE SCALE GENOMIC DNA]</scope>
</reference>
<evidence type="ECO:0000256" key="2">
    <source>
        <dbReference type="SAM" id="Phobius"/>
    </source>
</evidence>
<keyword evidence="4" id="KW-1185">Reference proteome</keyword>
<sequence length="135" mass="14501">MLDCEKKYDESKTDGENATNGNTASIVHDDTLNADIENVKGGDAESEDTKGGDSSGRVADCRDAEGGKTESDVATMENQGSSTEIAGRNLEHIYDDDYFFSDLCDTRTFLLLVNVGVALLLAVFAYVLVGLFNSD</sequence>
<feature type="compositionally biased region" description="Basic and acidic residues" evidence="1">
    <location>
        <begin position="1"/>
        <end position="15"/>
    </location>
</feature>
<keyword evidence="2" id="KW-0472">Membrane</keyword>